<feature type="region of interest" description="Disordered" evidence="1">
    <location>
        <begin position="33"/>
        <end position="84"/>
    </location>
</feature>
<dbReference type="AlphaFoldDB" id="A0A9P9IY26"/>
<evidence type="ECO:0000313" key="3">
    <source>
        <dbReference type="Proteomes" id="UP000738349"/>
    </source>
</evidence>
<comment type="caution">
    <text evidence="2">The sequence shown here is derived from an EMBL/GenBank/DDBJ whole genome shotgun (WGS) entry which is preliminary data.</text>
</comment>
<evidence type="ECO:0000256" key="1">
    <source>
        <dbReference type="SAM" id="MobiDB-lite"/>
    </source>
</evidence>
<sequence length="194" mass="21489">MSRIRKPVYVPSNKGNNCNTCFRNNNNRCHVVGTPRQVPPRSRARSRHLAAHRRRGARPLHAQGTEAETDIQVSKGKAHPGAADGKLIRRAGNSPGALKNFLEQSSVGVVVFDSHTAKYDDVPPLPFVILSGTASLAVVNPEWNPEILKQFEVNSVPSFWIYQNGKHVASLPGNNLIRLFNTLDTFTEYGRIMI</sequence>
<evidence type="ECO:0008006" key="4">
    <source>
        <dbReference type="Google" id="ProtNLM"/>
    </source>
</evidence>
<protein>
    <recommendedName>
        <fullName evidence="4">Thioredoxin domain-containing protein</fullName>
    </recommendedName>
</protein>
<dbReference type="SUPFAM" id="SSF52833">
    <property type="entry name" value="Thioredoxin-like"/>
    <property type="match status" value="1"/>
</dbReference>
<dbReference type="Proteomes" id="UP000738349">
    <property type="component" value="Unassembled WGS sequence"/>
</dbReference>
<gene>
    <name evidence="2" type="ORF">EDB81DRAFT_802107</name>
</gene>
<keyword evidence="3" id="KW-1185">Reference proteome</keyword>
<feature type="compositionally biased region" description="Basic residues" evidence="1">
    <location>
        <begin position="42"/>
        <end position="58"/>
    </location>
</feature>
<name>A0A9P9IY26_9HYPO</name>
<dbReference type="OrthoDB" id="2121326at2759"/>
<dbReference type="Gene3D" id="3.40.30.10">
    <property type="entry name" value="Glutaredoxin"/>
    <property type="match status" value="1"/>
</dbReference>
<dbReference type="InterPro" id="IPR036249">
    <property type="entry name" value="Thioredoxin-like_sf"/>
</dbReference>
<evidence type="ECO:0000313" key="2">
    <source>
        <dbReference type="EMBL" id="KAH7136411.1"/>
    </source>
</evidence>
<proteinExistence type="predicted"/>
<reference evidence="2" key="1">
    <citation type="journal article" date="2021" name="Nat. Commun.">
        <title>Genetic determinants of endophytism in the Arabidopsis root mycobiome.</title>
        <authorList>
            <person name="Mesny F."/>
            <person name="Miyauchi S."/>
            <person name="Thiergart T."/>
            <person name="Pickel B."/>
            <person name="Atanasova L."/>
            <person name="Karlsson M."/>
            <person name="Huettel B."/>
            <person name="Barry K.W."/>
            <person name="Haridas S."/>
            <person name="Chen C."/>
            <person name="Bauer D."/>
            <person name="Andreopoulos W."/>
            <person name="Pangilinan J."/>
            <person name="LaButti K."/>
            <person name="Riley R."/>
            <person name="Lipzen A."/>
            <person name="Clum A."/>
            <person name="Drula E."/>
            <person name="Henrissat B."/>
            <person name="Kohler A."/>
            <person name="Grigoriev I.V."/>
            <person name="Martin F.M."/>
            <person name="Hacquard S."/>
        </authorList>
    </citation>
    <scope>NUCLEOTIDE SEQUENCE</scope>
    <source>
        <strain evidence="2">MPI-CAGE-AT-0147</strain>
    </source>
</reference>
<dbReference type="EMBL" id="JAGMUV010000013">
    <property type="protein sequence ID" value="KAH7136411.1"/>
    <property type="molecule type" value="Genomic_DNA"/>
</dbReference>
<organism evidence="2 3">
    <name type="scientific">Dactylonectria macrodidyma</name>
    <dbReference type="NCBI Taxonomy" id="307937"/>
    <lineage>
        <taxon>Eukaryota</taxon>
        <taxon>Fungi</taxon>
        <taxon>Dikarya</taxon>
        <taxon>Ascomycota</taxon>
        <taxon>Pezizomycotina</taxon>
        <taxon>Sordariomycetes</taxon>
        <taxon>Hypocreomycetidae</taxon>
        <taxon>Hypocreales</taxon>
        <taxon>Nectriaceae</taxon>
        <taxon>Dactylonectria</taxon>
    </lineage>
</organism>
<accession>A0A9P9IY26</accession>